<accession>A0ABT7CYV8</accession>
<evidence type="ECO:0000313" key="1">
    <source>
        <dbReference type="EMBL" id="MDJ1498963.1"/>
    </source>
</evidence>
<dbReference type="InterPro" id="IPR011047">
    <property type="entry name" value="Quinoprotein_ADH-like_sf"/>
</dbReference>
<name>A0ABT7CYV8_9BACT</name>
<proteinExistence type="predicted"/>
<dbReference type="SUPFAM" id="SSF50998">
    <property type="entry name" value="Quinoprotein alcohol dehydrogenase-like"/>
    <property type="match status" value="1"/>
</dbReference>
<dbReference type="Proteomes" id="UP001228581">
    <property type="component" value="Unassembled WGS sequence"/>
</dbReference>
<comment type="caution">
    <text evidence="1">The sequence shown here is derived from an EMBL/GenBank/DDBJ whole genome shotgun (WGS) entry which is preliminary data.</text>
</comment>
<dbReference type="InterPro" id="IPR015943">
    <property type="entry name" value="WD40/YVTN_repeat-like_dom_sf"/>
</dbReference>
<reference evidence="1 2" key="1">
    <citation type="submission" date="2023-05" db="EMBL/GenBank/DDBJ databases">
        <authorList>
            <person name="Zhang X."/>
        </authorList>
    </citation>
    <scope>NUCLEOTIDE SEQUENCE [LARGE SCALE GENOMIC DNA]</scope>
    <source>
        <strain evidence="1 2">DM2B3-1</strain>
    </source>
</reference>
<keyword evidence="2" id="KW-1185">Reference proteome</keyword>
<dbReference type="RefSeq" id="WP_314006016.1">
    <property type="nucleotide sequence ID" value="NZ_JASJOR010000018.1"/>
</dbReference>
<organism evidence="1 2">
    <name type="scientific">Xanthocytophaga flava</name>
    <dbReference type="NCBI Taxonomy" id="3048013"/>
    <lineage>
        <taxon>Bacteria</taxon>
        <taxon>Pseudomonadati</taxon>
        <taxon>Bacteroidota</taxon>
        <taxon>Cytophagia</taxon>
        <taxon>Cytophagales</taxon>
        <taxon>Rhodocytophagaceae</taxon>
        <taxon>Xanthocytophaga</taxon>
    </lineage>
</organism>
<dbReference type="EMBL" id="JASJOT010000074">
    <property type="protein sequence ID" value="MDJ1498963.1"/>
    <property type="molecule type" value="Genomic_DNA"/>
</dbReference>
<gene>
    <name evidence="1" type="ORF">QNI19_38915</name>
</gene>
<protein>
    <submittedName>
        <fullName evidence="1">PQQ-binding-like beta-propeller repeat protein</fullName>
    </submittedName>
</protein>
<sequence>MYLYKQSYVNATRFVFFEKDNTYLSYNNRVVALDNNNFNIVWISSPFRNVFSFIVYSEIIYVSDYYDNKSHNIYIDKSTGGIVNKKYDLAFFSQEKLNCVLFNQIDEVKQEYIGLFNLDQNVITWQKVISTGGYYLYENNFSIFTNRSHREIKVLDNQDGSLVWELDIVLSGIYEKGEIIQLLGIYQTILLVAIKGGKLIGIDIQTGKVEWLLQESITEQSESQHSVQLVQYLQLHSLKPCLYALKNHIFQKVTLSPHVKADPVFLQEKLKDKEGHTLSVRAATLKGDYFYFTAEREGFGFGSGLVGAFHIESMEIVWLYDMHFPQGVFFAGGEGPKVDEKRLYVIDSEATLYIFEREQ</sequence>
<dbReference type="Gene3D" id="2.130.10.10">
    <property type="entry name" value="YVTN repeat-like/Quinoprotein amine dehydrogenase"/>
    <property type="match status" value="1"/>
</dbReference>
<evidence type="ECO:0000313" key="2">
    <source>
        <dbReference type="Proteomes" id="UP001228581"/>
    </source>
</evidence>